<comment type="similarity">
    <text evidence="1">Belongs to the protein kinase superfamily. TKL Ser/Thr protein kinase family.</text>
</comment>
<dbReference type="InterPro" id="IPR000719">
    <property type="entry name" value="Prot_kinase_dom"/>
</dbReference>
<feature type="region of interest" description="Disordered" evidence="7">
    <location>
        <begin position="7"/>
        <end position="34"/>
    </location>
</feature>
<dbReference type="EMBL" id="GL377620">
    <property type="protein sequence ID" value="EFJ16148.1"/>
    <property type="molecule type" value="Genomic_DNA"/>
</dbReference>
<evidence type="ECO:0000313" key="10">
    <source>
        <dbReference type="Proteomes" id="UP000001514"/>
    </source>
</evidence>
<name>D8SHP2_SELML</name>
<gene>
    <name evidence="9" type="ORF">SELMODRAFT_117219</name>
</gene>
<dbReference type="Proteomes" id="UP000001514">
    <property type="component" value="Unassembled WGS sequence"/>
</dbReference>
<dbReference type="OMA" id="TIDYSTA"/>
<dbReference type="AlphaFoldDB" id="D8SHP2"/>
<dbReference type="KEGG" id="smo:SELMODRAFT_117219"/>
<feature type="domain" description="Protein kinase" evidence="8">
    <location>
        <begin position="172"/>
        <end position="437"/>
    </location>
</feature>
<dbReference type="SMART" id="SM00248">
    <property type="entry name" value="ANK"/>
    <property type="match status" value="2"/>
</dbReference>
<dbReference type="PANTHER" id="PTHR44329:SF140">
    <property type="entry name" value="INACTIVE PROTEIN TYROSINE KINASE PTKL"/>
    <property type="match status" value="1"/>
</dbReference>
<dbReference type="GO" id="GO:0004674">
    <property type="term" value="F:protein serine/threonine kinase activity"/>
    <property type="evidence" value="ECO:0000318"/>
    <property type="project" value="GO_Central"/>
</dbReference>
<dbReference type="InterPro" id="IPR011009">
    <property type="entry name" value="Kinase-like_dom_sf"/>
</dbReference>
<dbReference type="InParanoid" id="D8SHP2"/>
<evidence type="ECO:0000256" key="1">
    <source>
        <dbReference type="ARBA" id="ARBA00005843"/>
    </source>
</evidence>
<dbReference type="FunCoup" id="D8SHP2">
    <property type="interactions" value="1587"/>
</dbReference>
<dbReference type="Gene3D" id="1.10.510.10">
    <property type="entry name" value="Transferase(Phosphotransferase) domain 1"/>
    <property type="match status" value="1"/>
</dbReference>
<dbReference type="GO" id="GO:0005524">
    <property type="term" value="F:ATP binding"/>
    <property type="evidence" value="ECO:0007669"/>
    <property type="project" value="UniProtKB-KW"/>
</dbReference>
<dbReference type="Gene3D" id="1.25.40.20">
    <property type="entry name" value="Ankyrin repeat-containing domain"/>
    <property type="match status" value="1"/>
</dbReference>
<dbReference type="STRING" id="88036.D8SHP2"/>
<dbReference type="Gene3D" id="3.30.200.20">
    <property type="entry name" value="Phosphorylase Kinase, domain 1"/>
    <property type="match status" value="1"/>
</dbReference>
<dbReference type="PANTHER" id="PTHR44329">
    <property type="entry name" value="SERINE/THREONINE-PROTEIN KINASE TNNI3K-RELATED"/>
    <property type="match status" value="1"/>
</dbReference>
<reference evidence="9 10" key="1">
    <citation type="journal article" date="2011" name="Science">
        <title>The Selaginella genome identifies genetic changes associated with the evolution of vascular plants.</title>
        <authorList>
            <person name="Banks J.A."/>
            <person name="Nishiyama T."/>
            <person name="Hasebe M."/>
            <person name="Bowman J.L."/>
            <person name="Gribskov M."/>
            <person name="dePamphilis C."/>
            <person name="Albert V.A."/>
            <person name="Aono N."/>
            <person name="Aoyama T."/>
            <person name="Ambrose B.A."/>
            <person name="Ashton N.W."/>
            <person name="Axtell M.J."/>
            <person name="Barker E."/>
            <person name="Barker M.S."/>
            <person name="Bennetzen J.L."/>
            <person name="Bonawitz N.D."/>
            <person name="Chapple C."/>
            <person name="Cheng C."/>
            <person name="Correa L.G."/>
            <person name="Dacre M."/>
            <person name="DeBarry J."/>
            <person name="Dreyer I."/>
            <person name="Elias M."/>
            <person name="Engstrom E.M."/>
            <person name="Estelle M."/>
            <person name="Feng L."/>
            <person name="Finet C."/>
            <person name="Floyd S.K."/>
            <person name="Frommer W.B."/>
            <person name="Fujita T."/>
            <person name="Gramzow L."/>
            <person name="Gutensohn M."/>
            <person name="Harholt J."/>
            <person name="Hattori M."/>
            <person name="Heyl A."/>
            <person name="Hirai T."/>
            <person name="Hiwatashi Y."/>
            <person name="Ishikawa M."/>
            <person name="Iwata M."/>
            <person name="Karol K.G."/>
            <person name="Koehler B."/>
            <person name="Kolukisaoglu U."/>
            <person name="Kubo M."/>
            <person name="Kurata T."/>
            <person name="Lalonde S."/>
            <person name="Li K."/>
            <person name="Li Y."/>
            <person name="Litt A."/>
            <person name="Lyons E."/>
            <person name="Manning G."/>
            <person name="Maruyama T."/>
            <person name="Michael T.P."/>
            <person name="Mikami K."/>
            <person name="Miyazaki S."/>
            <person name="Morinaga S."/>
            <person name="Murata T."/>
            <person name="Mueller-Roeber B."/>
            <person name="Nelson D.R."/>
            <person name="Obara M."/>
            <person name="Oguri Y."/>
            <person name="Olmstead R.G."/>
            <person name="Onodera N."/>
            <person name="Petersen B.L."/>
            <person name="Pils B."/>
            <person name="Prigge M."/>
            <person name="Rensing S.A."/>
            <person name="Riano-Pachon D.M."/>
            <person name="Roberts A.W."/>
            <person name="Sato Y."/>
            <person name="Scheller H.V."/>
            <person name="Schulz B."/>
            <person name="Schulz C."/>
            <person name="Shakirov E.V."/>
            <person name="Shibagaki N."/>
            <person name="Shinohara N."/>
            <person name="Shippen D.E."/>
            <person name="Soerensen I."/>
            <person name="Sotooka R."/>
            <person name="Sugimoto N."/>
            <person name="Sugita M."/>
            <person name="Sumikawa N."/>
            <person name="Tanurdzic M."/>
            <person name="Theissen G."/>
            <person name="Ulvskov P."/>
            <person name="Wakazuki S."/>
            <person name="Weng J.K."/>
            <person name="Willats W.W."/>
            <person name="Wipf D."/>
            <person name="Wolf P.G."/>
            <person name="Yang L."/>
            <person name="Zimmer A.D."/>
            <person name="Zhu Q."/>
            <person name="Mitros T."/>
            <person name="Hellsten U."/>
            <person name="Loque D."/>
            <person name="Otillar R."/>
            <person name="Salamov A."/>
            <person name="Schmutz J."/>
            <person name="Shapiro H."/>
            <person name="Lindquist E."/>
            <person name="Lucas S."/>
            <person name="Rokhsar D."/>
            <person name="Grigoriev I.V."/>
        </authorList>
    </citation>
    <scope>NUCLEOTIDE SEQUENCE [LARGE SCALE GENOMIC DNA]</scope>
</reference>
<evidence type="ECO:0000256" key="2">
    <source>
        <dbReference type="ARBA" id="ARBA00022679"/>
    </source>
</evidence>
<dbReference type="PROSITE" id="PS50088">
    <property type="entry name" value="ANK_REPEAT"/>
    <property type="match status" value="1"/>
</dbReference>
<evidence type="ECO:0000256" key="6">
    <source>
        <dbReference type="PROSITE-ProRule" id="PRU00023"/>
    </source>
</evidence>
<dbReference type="InterPro" id="IPR001245">
    <property type="entry name" value="Ser-Thr/Tyr_kinase_cat_dom"/>
</dbReference>
<keyword evidence="6" id="KW-0040">ANK repeat</keyword>
<evidence type="ECO:0000256" key="7">
    <source>
        <dbReference type="SAM" id="MobiDB-lite"/>
    </source>
</evidence>
<dbReference type="Pfam" id="PF07714">
    <property type="entry name" value="PK_Tyr_Ser-Thr"/>
    <property type="match status" value="1"/>
</dbReference>
<evidence type="ECO:0000313" key="9">
    <source>
        <dbReference type="EMBL" id="EFJ16148.1"/>
    </source>
</evidence>
<dbReference type="InterPro" id="IPR051681">
    <property type="entry name" value="Ser/Thr_Kinases-Pseudokinases"/>
</dbReference>
<keyword evidence="10" id="KW-1185">Reference proteome</keyword>
<dbReference type="Pfam" id="PF12796">
    <property type="entry name" value="Ank_2"/>
    <property type="match status" value="1"/>
</dbReference>
<dbReference type="SUPFAM" id="SSF48403">
    <property type="entry name" value="Ankyrin repeat"/>
    <property type="match status" value="1"/>
</dbReference>
<dbReference type="GO" id="GO:0007165">
    <property type="term" value="P:signal transduction"/>
    <property type="evidence" value="ECO:0000318"/>
    <property type="project" value="GO_Central"/>
</dbReference>
<sequence>MAVIRYLGRQSSMAPEGSGESRTADDSGDMECGAGDDDASRDVIQLLWSASLGDVAGVRALLGKGMDVNSTDFDSRTALHVAACEGKKETVELLIAEGADVNARDRWGSTVSSYCPFLPLCFFPPLADAEHYKCDEVSQILLAHGAQLADTSPMRVSNSYSVPEYEIDREELSVLKSVAFGWQDSFTIGKWRGTKVFVKVISIDTKTGDDKLYEFINELSLALKLRHPNVVQFLGAVTQSIPVMLVMEHLPKGDLQSYMKKKGKPLKPKKALKFALDIARGLNYVHEFKPEPVIHSNLKPSNLLRDKAGHLKITDFAFTKYAFNDRQFVPDSGTIVFLLMLGRYMAPELYRCEDYDSKVDVFSFALIVQEMMEGVPPFPKLGEEEVAKSYADGKRPPFKIKPRYYPEGLKDLIEKCWHDDPRKRPSFRTICKEVEKIRIEYNSDTFKACVTKVRYSRFCCR</sequence>
<dbReference type="PIRSF" id="PIRSF000654">
    <property type="entry name" value="Integrin-linked_kinase"/>
    <property type="match status" value="1"/>
</dbReference>
<keyword evidence="4" id="KW-0418">Kinase</keyword>
<feature type="repeat" description="ANK" evidence="6">
    <location>
        <begin position="74"/>
        <end position="106"/>
    </location>
</feature>
<dbReference type="InterPro" id="IPR036770">
    <property type="entry name" value="Ankyrin_rpt-contain_sf"/>
</dbReference>
<evidence type="ECO:0000256" key="4">
    <source>
        <dbReference type="ARBA" id="ARBA00022777"/>
    </source>
</evidence>
<organism evidence="10">
    <name type="scientific">Selaginella moellendorffii</name>
    <name type="common">Spikemoss</name>
    <dbReference type="NCBI Taxonomy" id="88036"/>
    <lineage>
        <taxon>Eukaryota</taxon>
        <taxon>Viridiplantae</taxon>
        <taxon>Streptophyta</taxon>
        <taxon>Embryophyta</taxon>
        <taxon>Tracheophyta</taxon>
        <taxon>Lycopodiopsida</taxon>
        <taxon>Selaginellales</taxon>
        <taxon>Selaginellaceae</taxon>
        <taxon>Selaginella</taxon>
    </lineage>
</organism>
<evidence type="ECO:0000256" key="5">
    <source>
        <dbReference type="ARBA" id="ARBA00022840"/>
    </source>
</evidence>
<accession>D8SHP2</accession>
<protein>
    <recommendedName>
        <fullName evidence="8">Protein kinase domain-containing protein</fullName>
    </recommendedName>
</protein>
<keyword evidence="2" id="KW-0808">Transferase</keyword>
<dbReference type="InterPro" id="IPR002110">
    <property type="entry name" value="Ankyrin_rpt"/>
</dbReference>
<evidence type="ECO:0000256" key="3">
    <source>
        <dbReference type="ARBA" id="ARBA00022741"/>
    </source>
</evidence>
<keyword evidence="5" id="KW-0067">ATP-binding</keyword>
<dbReference type="SUPFAM" id="SSF56112">
    <property type="entry name" value="Protein kinase-like (PK-like)"/>
    <property type="match status" value="1"/>
</dbReference>
<dbReference type="PROSITE" id="PS50011">
    <property type="entry name" value="PROTEIN_KINASE_DOM"/>
    <property type="match status" value="1"/>
</dbReference>
<dbReference type="HOGENOM" id="CLU_000288_7_35_1"/>
<evidence type="ECO:0000259" key="8">
    <source>
        <dbReference type="PROSITE" id="PS50011"/>
    </source>
</evidence>
<keyword evidence="3" id="KW-0547">Nucleotide-binding</keyword>
<dbReference type="Gramene" id="EFJ16148">
    <property type="protein sequence ID" value="EFJ16148"/>
    <property type="gene ID" value="SELMODRAFT_117219"/>
</dbReference>
<proteinExistence type="inferred from homology"/>
<dbReference type="FunFam" id="3.30.200.20:FF:000180">
    <property type="entry name" value="serine/threonine-protein kinase STY46-like"/>
    <property type="match status" value="1"/>
</dbReference>
<dbReference type="eggNOG" id="KOG0192">
    <property type="taxonomic scope" value="Eukaryota"/>
</dbReference>
<dbReference type="PROSITE" id="PS50297">
    <property type="entry name" value="ANK_REP_REGION"/>
    <property type="match status" value="1"/>
</dbReference>